<feature type="region of interest" description="Disordered" evidence="1">
    <location>
        <begin position="235"/>
        <end position="272"/>
    </location>
</feature>
<feature type="compositionally biased region" description="Low complexity" evidence="1">
    <location>
        <begin position="238"/>
        <end position="248"/>
    </location>
</feature>
<feature type="region of interest" description="Disordered" evidence="1">
    <location>
        <begin position="23"/>
        <end position="50"/>
    </location>
</feature>
<dbReference type="Proteomes" id="UP000680348">
    <property type="component" value="Unassembled WGS sequence"/>
</dbReference>
<dbReference type="Pfam" id="PF19495">
    <property type="entry name" value="DUF6030"/>
    <property type="match status" value="1"/>
</dbReference>
<accession>A0A942I9L4</accession>
<dbReference type="AlphaFoldDB" id="A0A942I9L4"/>
<proteinExistence type="predicted"/>
<sequence>MKPRRIILPVVALAALTVPYPAPPQPDLASLPKDQLQSARPPRPEDKPGFLSFAFDSPHPFVPVIGSDPERICDRLDEAGFANFGWRGAEISGIWECMARLEEAPVDISQDDEAEPDAGEGLDAAGPPAKENSLFYLLRGTSRQRLAYARMKLNLLEPQNEDELLGRAREFLEVLADAARFRLPQEIAAAVLAKQPVTVWTAEATFKLKPEFDDPRRFNLSIEFGPALRAFHQSEYRAAGPAPGNGAADETVSVKEGGNNSPDKRGRLRPDG</sequence>
<evidence type="ECO:0000313" key="2">
    <source>
        <dbReference type="EMBL" id="MBS3649506.1"/>
    </source>
</evidence>
<evidence type="ECO:0000313" key="3">
    <source>
        <dbReference type="Proteomes" id="UP000680348"/>
    </source>
</evidence>
<name>A0A942I9L4_9HYPH</name>
<dbReference type="InterPro" id="IPR046071">
    <property type="entry name" value="DUF6030"/>
</dbReference>
<dbReference type="RefSeq" id="WP_188255066.1">
    <property type="nucleotide sequence ID" value="NZ_JABVCF010000006.1"/>
</dbReference>
<organism evidence="2 3">
    <name type="scientific">Pseudaminobacter soli</name>
    <name type="common">ex Zhang et al. 2022</name>
    <dbReference type="NCBI Taxonomy" id="2831468"/>
    <lineage>
        <taxon>Bacteria</taxon>
        <taxon>Pseudomonadati</taxon>
        <taxon>Pseudomonadota</taxon>
        <taxon>Alphaproteobacteria</taxon>
        <taxon>Hyphomicrobiales</taxon>
        <taxon>Phyllobacteriaceae</taxon>
        <taxon>Pseudaminobacter</taxon>
    </lineage>
</organism>
<reference evidence="2" key="1">
    <citation type="submission" date="2021-04" db="EMBL/GenBank/DDBJ databases">
        <title>Pseudaminobacter soli sp. nov., isolated from paddy soil contaminated by heavy metals.</title>
        <authorList>
            <person name="Zhang K."/>
        </authorList>
    </citation>
    <scope>NUCLEOTIDE SEQUENCE</scope>
    <source>
        <strain evidence="2">19-2017</strain>
    </source>
</reference>
<keyword evidence="3" id="KW-1185">Reference proteome</keyword>
<feature type="compositionally biased region" description="Basic and acidic residues" evidence="1">
    <location>
        <begin position="262"/>
        <end position="272"/>
    </location>
</feature>
<dbReference type="EMBL" id="JAGWCR010000006">
    <property type="protein sequence ID" value="MBS3649506.1"/>
    <property type="molecule type" value="Genomic_DNA"/>
</dbReference>
<protein>
    <submittedName>
        <fullName evidence="2">Uncharacterized protein</fullName>
    </submittedName>
</protein>
<evidence type="ECO:0000256" key="1">
    <source>
        <dbReference type="SAM" id="MobiDB-lite"/>
    </source>
</evidence>
<gene>
    <name evidence="2" type="ORF">KEU06_12895</name>
</gene>
<comment type="caution">
    <text evidence="2">The sequence shown here is derived from an EMBL/GenBank/DDBJ whole genome shotgun (WGS) entry which is preliminary data.</text>
</comment>